<dbReference type="STRING" id="1121302.SAMN02745163_02514"/>
<dbReference type="RefSeq" id="WP_072988017.1">
    <property type="nucleotide sequence ID" value="NZ_FQZB01000010.1"/>
</dbReference>
<proteinExistence type="predicted"/>
<keyword evidence="2" id="KW-1185">Reference proteome</keyword>
<evidence type="ECO:0000313" key="1">
    <source>
        <dbReference type="EMBL" id="SHJ75351.1"/>
    </source>
</evidence>
<protein>
    <submittedName>
        <fullName evidence="1">Uncharacterized protein</fullName>
    </submittedName>
</protein>
<dbReference type="AlphaFoldDB" id="A0A1M6LVY7"/>
<organism evidence="1 2">
    <name type="scientific">Clostridium cavendishii DSM 21758</name>
    <dbReference type="NCBI Taxonomy" id="1121302"/>
    <lineage>
        <taxon>Bacteria</taxon>
        <taxon>Bacillati</taxon>
        <taxon>Bacillota</taxon>
        <taxon>Clostridia</taxon>
        <taxon>Eubacteriales</taxon>
        <taxon>Clostridiaceae</taxon>
        <taxon>Clostridium</taxon>
    </lineage>
</organism>
<accession>A0A1M6LVY7</accession>
<reference evidence="1 2" key="1">
    <citation type="submission" date="2016-11" db="EMBL/GenBank/DDBJ databases">
        <authorList>
            <person name="Jaros S."/>
            <person name="Januszkiewicz K."/>
            <person name="Wedrychowicz H."/>
        </authorList>
    </citation>
    <scope>NUCLEOTIDE SEQUENCE [LARGE SCALE GENOMIC DNA]</scope>
    <source>
        <strain evidence="1 2">DSM 21758</strain>
    </source>
</reference>
<evidence type="ECO:0000313" key="2">
    <source>
        <dbReference type="Proteomes" id="UP000184310"/>
    </source>
</evidence>
<dbReference type="EMBL" id="FQZB01000010">
    <property type="protein sequence ID" value="SHJ75351.1"/>
    <property type="molecule type" value="Genomic_DNA"/>
</dbReference>
<name>A0A1M6LVY7_9CLOT</name>
<gene>
    <name evidence="1" type="ORF">SAMN02745163_02514</name>
</gene>
<sequence>MSKKVIQVLSYKITNSFLENNTFNIYSINGELKESILEIIKFHTNVLNKNWEDLRQDWKFKNLINIPYKINSISPYRVFISDIDNANPLLFCDKSLNEEEIQRIKWLLSTSVTDYIEDKFKKDLKDHLETKNLKTTNFNIDLDYKGEATKNTFINNKNFTLIKMLFMKHFLNKKVRIGTCAEAIENAKEISFYPSYNGKHELVSDIIEAYNYNNQLKRYALFITPKIEVRNSELYLNIIIGTKVILDSYEHEIGKKTDLIKKIHYGKNENSTLYIFDGEQYISVKFYTKKSENDIIYIFPKWEYREIIKNLEQTTNITFNDIKNFLKDTNSRNDMFLLHNQYRSIKEKNLVSDSLHNNDKLDISNFIVENIKGLEIIDSVSEIEVVYPSEIKKTARNGSKIDLLVSSYKGKYNSFNLYVIRKNNSEIIKLINQLFTSTSETESLFTNYEKVESPNENIFVVTFNNNVAITINIIDICSDYILNDTYEGETVDDRANLITEVIGEIPVNSLFLIELEMISDKADAKKIIRQAFIKLGFINQFIIPSTMNINNLKQRLCKLLQCIGFYNALTYLDEKTVYTFSFVESESRKGIILPFIIKITEKSIQVSPVLKNTPVNFVSINEIYTNFYNLKNYTFDLQKCNMQEIENILLINLLDIFKNDNTEKILLLEGNQLKETDSDLLKKIISISDNVVKIDLLDIEVIVKNATNDDLTFTPTLFSLTNDTFVSIGDKTQSQRKSLVYGSKLVNFMKRKTKNKPDDNIVNGAFGMYQDRRAFGIKIIKNKMDKISLASLIKLSRFRLTSEIHCNETSFYNYLTYFSKYF</sequence>
<dbReference type="Proteomes" id="UP000184310">
    <property type="component" value="Unassembled WGS sequence"/>
</dbReference>